<reference evidence="1 2" key="1">
    <citation type="journal article" date="2015" name="Genome Biol. Evol.">
        <title>The genome of winter moth (Operophtera brumata) provides a genomic perspective on sexual dimorphism and phenology.</title>
        <authorList>
            <person name="Derks M.F."/>
            <person name="Smit S."/>
            <person name="Salis L."/>
            <person name="Schijlen E."/>
            <person name="Bossers A."/>
            <person name="Mateman C."/>
            <person name="Pijl A.S."/>
            <person name="de Ridder D."/>
            <person name="Groenen M.A."/>
            <person name="Visser M.E."/>
            <person name="Megens H.J."/>
        </authorList>
    </citation>
    <scope>NUCLEOTIDE SEQUENCE [LARGE SCALE GENOMIC DNA]</scope>
    <source>
        <strain evidence="1">WM2013NL</strain>
        <tissue evidence="1">Head and thorax</tissue>
    </source>
</reference>
<proteinExistence type="predicted"/>
<organism evidence="1 2">
    <name type="scientific">Operophtera brumata</name>
    <name type="common">Winter moth</name>
    <name type="synonym">Phalaena brumata</name>
    <dbReference type="NCBI Taxonomy" id="104452"/>
    <lineage>
        <taxon>Eukaryota</taxon>
        <taxon>Metazoa</taxon>
        <taxon>Ecdysozoa</taxon>
        <taxon>Arthropoda</taxon>
        <taxon>Hexapoda</taxon>
        <taxon>Insecta</taxon>
        <taxon>Pterygota</taxon>
        <taxon>Neoptera</taxon>
        <taxon>Endopterygota</taxon>
        <taxon>Lepidoptera</taxon>
        <taxon>Glossata</taxon>
        <taxon>Ditrysia</taxon>
        <taxon>Geometroidea</taxon>
        <taxon>Geometridae</taxon>
        <taxon>Larentiinae</taxon>
        <taxon>Operophtera</taxon>
    </lineage>
</organism>
<dbReference type="AlphaFoldDB" id="A0A0L7L626"/>
<gene>
    <name evidence="1" type="ORF">OBRU01_14835</name>
</gene>
<keyword evidence="2" id="KW-1185">Reference proteome</keyword>
<dbReference type="EMBL" id="JTDY01002715">
    <property type="protein sequence ID" value="KOB70865.1"/>
    <property type="molecule type" value="Genomic_DNA"/>
</dbReference>
<protein>
    <submittedName>
        <fullName evidence="1">Antennal esterase CXE19</fullName>
    </submittedName>
</protein>
<comment type="caution">
    <text evidence="1">The sequence shown here is derived from an EMBL/GenBank/DDBJ whole genome shotgun (WGS) entry which is preliminary data.</text>
</comment>
<accession>A0A0L7L626</accession>
<sequence length="78" mass="8808">MSAHQLKTSKFGEDDTPTTTIRLPLEALGDAELVKRLLNLPVDQQPFWLINWQALADNRANPQTFAQRENSFLSVNQG</sequence>
<evidence type="ECO:0000313" key="1">
    <source>
        <dbReference type="EMBL" id="KOB70865.1"/>
    </source>
</evidence>
<evidence type="ECO:0000313" key="2">
    <source>
        <dbReference type="Proteomes" id="UP000037510"/>
    </source>
</evidence>
<dbReference type="Proteomes" id="UP000037510">
    <property type="component" value="Unassembled WGS sequence"/>
</dbReference>
<name>A0A0L7L626_OPEBR</name>